<dbReference type="SUPFAM" id="SSF54928">
    <property type="entry name" value="RNA-binding domain, RBD"/>
    <property type="match status" value="2"/>
</dbReference>
<dbReference type="Proteomes" id="UP000245771">
    <property type="component" value="Unassembled WGS sequence"/>
</dbReference>
<dbReference type="GeneID" id="37018558"/>
<name>A0A316V353_9BASI</name>
<feature type="compositionally biased region" description="Basic and acidic residues" evidence="9">
    <location>
        <begin position="554"/>
        <end position="563"/>
    </location>
</feature>
<evidence type="ECO:0000313" key="11">
    <source>
        <dbReference type="EMBL" id="PWN31986.1"/>
    </source>
</evidence>
<reference evidence="11 12" key="1">
    <citation type="journal article" date="2018" name="Mol. Biol. Evol.">
        <title>Broad Genomic Sampling Reveals a Smut Pathogenic Ancestry of the Fungal Clade Ustilaginomycotina.</title>
        <authorList>
            <person name="Kijpornyongpan T."/>
            <person name="Mondo S.J."/>
            <person name="Barry K."/>
            <person name="Sandor L."/>
            <person name="Lee J."/>
            <person name="Lipzen A."/>
            <person name="Pangilinan J."/>
            <person name="LaButti K."/>
            <person name="Hainaut M."/>
            <person name="Henrissat B."/>
            <person name="Grigoriev I.V."/>
            <person name="Spatafora J.W."/>
            <person name="Aime M.C."/>
        </authorList>
    </citation>
    <scope>NUCLEOTIDE SEQUENCE [LARGE SCALE GENOMIC DNA]</scope>
    <source>
        <strain evidence="11 12">MCA 3882</strain>
    </source>
</reference>
<dbReference type="FunCoup" id="A0A316V353">
    <property type="interactions" value="556"/>
</dbReference>
<feature type="compositionally biased region" description="Basic and acidic residues" evidence="9">
    <location>
        <begin position="30"/>
        <end position="41"/>
    </location>
</feature>
<dbReference type="GO" id="GO:0008380">
    <property type="term" value="P:RNA splicing"/>
    <property type="evidence" value="ECO:0007669"/>
    <property type="project" value="UniProtKB-KW"/>
</dbReference>
<evidence type="ECO:0000259" key="10">
    <source>
        <dbReference type="PROSITE" id="PS50102"/>
    </source>
</evidence>
<feature type="compositionally biased region" description="Basic and acidic residues" evidence="9">
    <location>
        <begin position="495"/>
        <end position="507"/>
    </location>
</feature>
<dbReference type="InterPro" id="IPR035979">
    <property type="entry name" value="RBD_domain_sf"/>
</dbReference>
<dbReference type="InParanoid" id="A0A316V353"/>
<comment type="subcellular location">
    <subcellularLocation>
        <location evidence="1 8">Nucleus</location>
    </subcellularLocation>
</comment>
<keyword evidence="6 8" id="KW-0539">Nucleus</keyword>
<dbReference type="STRING" id="1280837.A0A316V353"/>
<evidence type="ECO:0000256" key="9">
    <source>
        <dbReference type="SAM" id="MobiDB-lite"/>
    </source>
</evidence>
<dbReference type="OrthoDB" id="10266058at2759"/>
<protein>
    <recommendedName>
        <fullName evidence="8">Splicing factor U2AF subunit</fullName>
    </recommendedName>
    <alternativeName>
        <fullName evidence="8">U2 snRNP auxiliary factor large subunit</fullName>
    </alternativeName>
</protein>
<feature type="region of interest" description="Disordered" evidence="9">
    <location>
        <begin position="480"/>
        <end position="507"/>
    </location>
</feature>
<gene>
    <name evidence="11" type="ORF">FA14DRAFT_127050</name>
</gene>
<dbReference type="AlphaFoldDB" id="A0A316V353"/>
<proteinExistence type="inferred from homology"/>
<feature type="compositionally biased region" description="Basic and acidic residues" evidence="9">
    <location>
        <begin position="115"/>
        <end position="124"/>
    </location>
</feature>
<dbReference type="Gene3D" id="3.30.70.330">
    <property type="match status" value="3"/>
</dbReference>
<dbReference type="GO" id="GO:0006397">
    <property type="term" value="P:mRNA processing"/>
    <property type="evidence" value="ECO:0007669"/>
    <property type="project" value="UniProtKB-KW"/>
</dbReference>
<feature type="domain" description="RRM" evidence="10">
    <location>
        <begin position="315"/>
        <end position="394"/>
    </location>
</feature>
<evidence type="ECO:0000256" key="3">
    <source>
        <dbReference type="ARBA" id="ARBA00022737"/>
    </source>
</evidence>
<evidence type="ECO:0000256" key="6">
    <source>
        <dbReference type="ARBA" id="ARBA00023242"/>
    </source>
</evidence>
<evidence type="ECO:0000313" key="12">
    <source>
        <dbReference type="Proteomes" id="UP000245771"/>
    </source>
</evidence>
<dbReference type="InterPro" id="IPR000504">
    <property type="entry name" value="RRM_dom"/>
</dbReference>
<evidence type="ECO:0000256" key="1">
    <source>
        <dbReference type="ARBA" id="ARBA00004123"/>
    </source>
</evidence>
<keyword evidence="2 8" id="KW-0507">mRNA processing</keyword>
<comment type="similarity">
    <text evidence="8">Belongs to the splicing factor SR family.</text>
</comment>
<dbReference type="SMART" id="SM00360">
    <property type="entry name" value="RRM"/>
    <property type="match status" value="3"/>
</dbReference>
<feature type="domain" description="RRM" evidence="10">
    <location>
        <begin position="206"/>
        <end position="288"/>
    </location>
</feature>
<evidence type="ECO:0000256" key="7">
    <source>
        <dbReference type="PROSITE-ProRule" id="PRU00176"/>
    </source>
</evidence>
<accession>A0A316V353</accession>
<keyword evidence="12" id="KW-1185">Reference proteome</keyword>
<dbReference type="CDD" id="cd12232">
    <property type="entry name" value="RRM3_U2AF65"/>
    <property type="match status" value="1"/>
</dbReference>
<organism evidence="11 12">
    <name type="scientific">Meira miltonrushii</name>
    <dbReference type="NCBI Taxonomy" id="1280837"/>
    <lineage>
        <taxon>Eukaryota</taxon>
        <taxon>Fungi</taxon>
        <taxon>Dikarya</taxon>
        <taxon>Basidiomycota</taxon>
        <taxon>Ustilaginomycotina</taxon>
        <taxon>Exobasidiomycetes</taxon>
        <taxon>Exobasidiales</taxon>
        <taxon>Brachybasidiaceae</taxon>
        <taxon>Meira</taxon>
    </lineage>
</organism>
<dbReference type="RefSeq" id="XP_025352288.1">
    <property type="nucleotide sequence ID" value="XM_025496777.1"/>
</dbReference>
<dbReference type="EMBL" id="KZ819606">
    <property type="protein sequence ID" value="PWN31986.1"/>
    <property type="molecule type" value="Genomic_DNA"/>
</dbReference>
<evidence type="ECO:0000256" key="8">
    <source>
        <dbReference type="RuleBase" id="RU364135"/>
    </source>
</evidence>
<evidence type="ECO:0000256" key="4">
    <source>
        <dbReference type="ARBA" id="ARBA00022884"/>
    </source>
</evidence>
<keyword evidence="5 8" id="KW-0508">mRNA splicing</keyword>
<feature type="compositionally biased region" description="Basic and acidic residues" evidence="9">
    <location>
        <begin position="67"/>
        <end position="85"/>
    </location>
</feature>
<dbReference type="PROSITE" id="PS50102">
    <property type="entry name" value="RRM"/>
    <property type="match status" value="2"/>
</dbReference>
<evidence type="ECO:0000256" key="2">
    <source>
        <dbReference type="ARBA" id="ARBA00022664"/>
    </source>
</evidence>
<dbReference type="InterPro" id="IPR006529">
    <property type="entry name" value="U2AF_lg"/>
</dbReference>
<feature type="compositionally biased region" description="Basic and acidic residues" evidence="9">
    <location>
        <begin position="9"/>
        <end position="23"/>
    </location>
</feature>
<comment type="function">
    <text evidence="8">Necessary for the splicing of pre-mRNA.</text>
</comment>
<dbReference type="CDD" id="cd12231">
    <property type="entry name" value="RRM2_U2AF65"/>
    <property type="match status" value="1"/>
</dbReference>
<sequence length="569" mass="61703">MNVNGNGGGDRESRRRYDDDDRHSSRRHRGEYYDEDRDRRSSRNGYSSRRGDRDPYYYDYRGNGGGYHHDRYDRGYGGRRDDRRGRGGAGWRDGPSQEASSSIRRSPTPPGTRPISERVRKNSKWDLPPDGYESMTPMQAKATGLFGIPGQTRTLGVQGASLIRGAEGAASSGITAVPMAGSAAGGDASTNGAATTGATQANRQARRLYVGNIGMHASEDSLLRFFNDQMRKMNFAIEEGDPAIAAQVNGEKGYAFIELRDTREATNAMSFDGIIYQGQSIKIRRPKDYIGPDPHPPANKHVPGVISTNVPDGPNKIYIGGLPTYLVEDQVIELLKSFGDLRSFNLVREAGVNGASKGFAFCEYVDTNITDLAIQGLNDMELGDKKLLVQRASVGGTSTGQRTITGANAAPLMTGANGIGAGVASENLAGAGEPTKAMVLLNCVTAEELVDAQEYQEIVEDMRDECSRYGRVVDMRIPRPEAASKGSAAQSWKQIKREEEESSTEREGVGKVYVLFDDTQACQNALQAIAGRQFAGRTVIAAFISEDSFPSDEDGGRDAEETTKQATSL</sequence>
<dbReference type="GO" id="GO:0003723">
    <property type="term" value="F:RNA binding"/>
    <property type="evidence" value="ECO:0007669"/>
    <property type="project" value="UniProtKB-UniRule"/>
</dbReference>
<dbReference type="CDD" id="cd12230">
    <property type="entry name" value="RRM1_U2AF65"/>
    <property type="match status" value="1"/>
</dbReference>
<dbReference type="NCBIfam" id="TIGR01642">
    <property type="entry name" value="U2AF_lg"/>
    <property type="match status" value="1"/>
</dbReference>
<feature type="region of interest" description="Disordered" evidence="9">
    <location>
        <begin position="1"/>
        <end position="130"/>
    </location>
</feature>
<feature type="region of interest" description="Disordered" evidence="9">
    <location>
        <begin position="546"/>
        <end position="569"/>
    </location>
</feature>
<keyword evidence="4 7" id="KW-0694">RNA-binding</keyword>
<dbReference type="Pfam" id="PF00076">
    <property type="entry name" value="RRM_1"/>
    <property type="match status" value="1"/>
</dbReference>
<dbReference type="PANTHER" id="PTHR23139">
    <property type="entry name" value="RNA-BINDING PROTEIN"/>
    <property type="match status" value="1"/>
</dbReference>
<keyword evidence="3" id="KW-0677">Repeat</keyword>
<evidence type="ECO:0000256" key="5">
    <source>
        <dbReference type="ARBA" id="ARBA00023187"/>
    </source>
</evidence>
<dbReference type="InterPro" id="IPR012677">
    <property type="entry name" value="Nucleotide-bd_a/b_plait_sf"/>
</dbReference>
<dbReference type="GO" id="GO:0005634">
    <property type="term" value="C:nucleus"/>
    <property type="evidence" value="ECO:0007669"/>
    <property type="project" value="UniProtKB-SubCell"/>
</dbReference>